<protein>
    <submittedName>
        <fullName evidence="2">Uncharacterized protein</fullName>
    </submittedName>
</protein>
<evidence type="ECO:0000256" key="1">
    <source>
        <dbReference type="SAM" id="Phobius"/>
    </source>
</evidence>
<dbReference type="OrthoDB" id="5432823at2"/>
<dbReference type="AlphaFoldDB" id="A0A1M7XZQ9"/>
<keyword evidence="3" id="KW-1185">Reference proteome</keyword>
<feature type="transmembrane region" description="Helical" evidence="1">
    <location>
        <begin position="31"/>
        <end position="57"/>
    </location>
</feature>
<keyword evidence="1" id="KW-0812">Transmembrane</keyword>
<organism evidence="2 3">
    <name type="scientific">Desulfopila aestuarii DSM 18488</name>
    <dbReference type="NCBI Taxonomy" id="1121416"/>
    <lineage>
        <taxon>Bacteria</taxon>
        <taxon>Pseudomonadati</taxon>
        <taxon>Thermodesulfobacteriota</taxon>
        <taxon>Desulfobulbia</taxon>
        <taxon>Desulfobulbales</taxon>
        <taxon>Desulfocapsaceae</taxon>
        <taxon>Desulfopila</taxon>
    </lineage>
</organism>
<dbReference type="EMBL" id="FRFE01000003">
    <property type="protein sequence ID" value="SHO44708.1"/>
    <property type="molecule type" value="Genomic_DNA"/>
</dbReference>
<keyword evidence="1" id="KW-1133">Transmembrane helix</keyword>
<accession>A0A1M7XZQ9</accession>
<proteinExistence type="predicted"/>
<dbReference type="Proteomes" id="UP000184603">
    <property type="component" value="Unassembled WGS sequence"/>
</dbReference>
<dbReference type="STRING" id="1121416.SAMN02745220_00849"/>
<keyword evidence="1" id="KW-0472">Membrane</keyword>
<name>A0A1M7XZQ9_9BACT</name>
<reference evidence="2 3" key="1">
    <citation type="submission" date="2016-12" db="EMBL/GenBank/DDBJ databases">
        <authorList>
            <person name="Song W.-J."/>
            <person name="Kurnit D.M."/>
        </authorList>
    </citation>
    <scope>NUCLEOTIDE SEQUENCE [LARGE SCALE GENOMIC DNA]</scope>
    <source>
        <strain evidence="2 3">DSM 18488</strain>
    </source>
</reference>
<sequence>MIVAIESRGAGVDFREKARQLRQSIPALSEAFWFLTSLVLFMVLGSFAAPFALYAIFSIDKEHRGWREPEAIE</sequence>
<dbReference type="RefSeq" id="WP_073612199.1">
    <property type="nucleotide sequence ID" value="NZ_FRFE01000003.1"/>
</dbReference>
<evidence type="ECO:0000313" key="2">
    <source>
        <dbReference type="EMBL" id="SHO44708.1"/>
    </source>
</evidence>
<evidence type="ECO:0000313" key="3">
    <source>
        <dbReference type="Proteomes" id="UP000184603"/>
    </source>
</evidence>
<gene>
    <name evidence="2" type="ORF">SAMN02745220_00849</name>
</gene>